<dbReference type="PANTHER" id="PTHR43244">
    <property type="match status" value="1"/>
</dbReference>
<keyword evidence="4" id="KW-1185">Reference proteome</keyword>
<evidence type="ECO:0000259" key="2">
    <source>
        <dbReference type="Pfam" id="PF00296"/>
    </source>
</evidence>
<evidence type="ECO:0000313" key="3">
    <source>
        <dbReference type="EMBL" id="SNT58700.1"/>
    </source>
</evidence>
<dbReference type="PANTHER" id="PTHR43244:SF1">
    <property type="entry name" value="5,10-METHYLENETETRAHYDROMETHANOPTERIN REDUCTASE"/>
    <property type="match status" value="1"/>
</dbReference>
<keyword evidence="1" id="KW-0560">Oxidoreductase</keyword>
<dbReference type="InterPro" id="IPR011251">
    <property type="entry name" value="Luciferase-like_dom"/>
</dbReference>
<proteinExistence type="predicted"/>
<dbReference type="InterPro" id="IPR036661">
    <property type="entry name" value="Luciferase-like_sf"/>
</dbReference>
<feature type="domain" description="Luciferase-like" evidence="2">
    <location>
        <begin position="22"/>
        <end position="300"/>
    </location>
</feature>
<name>A0A239NVD4_9ACTN</name>
<evidence type="ECO:0000313" key="4">
    <source>
        <dbReference type="Proteomes" id="UP000198318"/>
    </source>
</evidence>
<reference evidence="3 4" key="1">
    <citation type="submission" date="2017-06" db="EMBL/GenBank/DDBJ databases">
        <authorList>
            <person name="Kim H.J."/>
            <person name="Triplett B.A."/>
        </authorList>
    </citation>
    <scope>NUCLEOTIDE SEQUENCE [LARGE SCALE GENOMIC DNA]</scope>
    <source>
        <strain evidence="3 4">DSM 44715</strain>
    </source>
</reference>
<evidence type="ECO:0000256" key="1">
    <source>
        <dbReference type="ARBA" id="ARBA00023002"/>
    </source>
</evidence>
<dbReference type="AlphaFoldDB" id="A0A239NVD4"/>
<sequence>MTGSFIAADELRTAANPLLLGPGAHGLRATADRARMAEEAGAGQLWLSQVPDNHDSTLVAAGCAAATRSMRIGTAVTPVAGRHPVQAAQTASALADLSGGRFALGLGAGHPFINEFVLGLAPVPPVAAMREYLTIVRTLLREGRADFVGRHHTAHASNVTGHGADVPILLGGMRPKMIELAAELADGLLLWLAPVRYVEEHVLPAVQEACARIGRDPATLPVLVEVPVYLADDHPNLYSDLEGLITQYAMMPSYRHVFEASGFGDRLAAGEIDRAMADAIAITGDAGDIAGRLEEYRTLGCVPVPATAIGDRPLELDTPDAFDRFLKAVCVA</sequence>
<dbReference type="CDD" id="cd01097">
    <property type="entry name" value="Tetrahydromethanopterin_reductase"/>
    <property type="match status" value="1"/>
</dbReference>
<dbReference type="SUPFAM" id="SSF51679">
    <property type="entry name" value="Bacterial luciferase-like"/>
    <property type="match status" value="1"/>
</dbReference>
<dbReference type="RefSeq" id="WP_143228227.1">
    <property type="nucleotide sequence ID" value="NZ_FZOR01000050.1"/>
</dbReference>
<dbReference type="Pfam" id="PF00296">
    <property type="entry name" value="Bac_luciferase"/>
    <property type="match status" value="1"/>
</dbReference>
<dbReference type="EMBL" id="FZOR01000050">
    <property type="protein sequence ID" value="SNT58700.1"/>
    <property type="molecule type" value="Genomic_DNA"/>
</dbReference>
<organism evidence="3 4">
    <name type="scientific">Actinomadura meyerae</name>
    <dbReference type="NCBI Taxonomy" id="240840"/>
    <lineage>
        <taxon>Bacteria</taxon>
        <taxon>Bacillati</taxon>
        <taxon>Actinomycetota</taxon>
        <taxon>Actinomycetes</taxon>
        <taxon>Streptosporangiales</taxon>
        <taxon>Thermomonosporaceae</taxon>
        <taxon>Actinomadura</taxon>
    </lineage>
</organism>
<dbReference type="OrthoDB" id="7054907at2"/>
<protein>
    <submittedName>
        <fullName evidence="3">F420-dependent oxidoreductase, MSMEG_4879 family</fullName>
    </submittedName>
</protein>
<dbReference type="GO" id="GO:0016705">
    <property type="term" value="F:oxidoreductase activity, acting on paired donors, with incorporation or reduction of molecular oxygen"/>
    <property type="evidence" value="ECO:0007669"/>
    <property type="project" value="InterPro"/>
</dbReference>
<dbReference type="InterPro" id="IPR050564">
    <property type="entry name" value="F420-G6PD/mer"/>
</dbReference>
<dbReference type="Proteomes" id="UP000198318">
    <property type="component" value="Unassembled WGS sequence"/>
</dbReference>
<dbReference type="Gene3D" id="3.20.20.30">
    <property type="entry name" value="Luciferase-like domain"/>
    <property type="match status" value="1"/>
</dbReference>
<gene>
    <name evidence="3" type="ORF">SAMN05443665_105041</name>
</gene>
<accession>A0A239NVD4</accession>